<evidence type="ECO:0000256" key="1">
    <source>
        <dbReference type="ARBA" id="ARBA00023015"/>
    </source>
</evidence>
<dbReference type="InterPro" id="IPR009057">
    <property type="entry name" value="Homeodomain-like_sf"/>
</dbReference>
<dbReference type="PANTHER" id="PTHR47893:SF1">
    <property type="entry name" value="REGULATORY PROTEIN PCHR"/>
    <property type="match status" value="1"/>
</dbReference>
<keyword evidence="2" id="KW-0238">DNA-binding</keyword>
<dbReference type="AlphaFoldDB" id="A0A415E5Z3"/>
<accession>A0A415E5Z3</accession>
<dbReference type="Gene3D" id="1.10.10.60">
    <property type="entry name" value="Homeodomain-like"/>
    <property type="match status" value="1"/>
</dbReference>
<organism evidence="5 6">
    <name type="scientific">Emergencia timonensis</name>
    <dbReference type="NCBI Taxonomy" id="1776384"/>
    <lineage>
        <taxon>Bacteria</taxon>
        <taxon>Bacillati</taxon>
        <taxon>Bacillota</taxon>
        <taxon>Clostridia</taxon>
        <taxon>Peptostreptococcales</taxon>
        <taxon>Anaerovoracaceae</taxon>
        <taxon>Emergencia</taxon>
    </lineage>
</organism>
<dbReference type="GO" id="GO:0003700">
    <property type="term" value="F:DNA-binding transcription factor activity"/>
    <property type="evidence" value="ECO:0007669"/>
    <property type="project" value="InterPro"/>
</dbReference>
<dbReference type="PRINTS" id="PR00032">
    <property type="entry name" value="HTHARAC"/>
</dbReference>
<dbReference type="SMART" id="SM00342">
    <property type="entry name" value="HTH_ARAC"/>
    <property type="match status" value="1"/>
</dbReference>
<dbReference type="GO" id="GO:0043565">
    <property type="term" value="F:sequence-specific DNA binding"/>
    <property type="evidence" value="ECO:0007669"/>
    <property type="project" value="InterPro"/>
</dbReference>
<dbReference type="PANTHER" id="PTHR47893">
    <property type="entry name" value="REGULATORY PROTEIN PCHR"/>
    <property type="match status" value="1"/>
</dbReference>
<dbReference type="InterPro" id="IPR020449">
    <property type="entry name" value="Tscrpt_reg_AraC-type_HTH"/>
</dbReference>
<dbReference type="EMBL" id="QRMS01000001">
    <property type="protein sequence ID" value="RHJ89158.1"/>
    <property type="molecule type" value="Genomic_DNA"/>
</dbReference>
<evidence type="ECO:0000259" key="4">
    <source>
        <dbReference type="PROSITE" id="PS01124"/>
    </source>
</evidence>
<evidence type="ECO:0000256" key="3">
    <source>
        <dbReference type="ARBA" id="ARBA00023163"/>
    </source>
</evidence>
<dbReference type="InterPro" id="IPR053142">
    <property type="entry name" value="PchR_regulatory_protein"/>
</dbReference>
<dbReference type="RefSeq" id="WP_118333256.1">
    <property type="nucleotide sequence ID" value="NZ_AP025567.1"/>
</dbReference>
<dbReference type="OrthoDB" id="9772607at2"/>
<feature type="domain" description="HTH araC/xylS-type" evidence="4">
    <location>
        <begin position="218"/>
        <end position="316"/>
    </location>
</feature>
<dbReference type="Pfam" id="PF12833">
    <property type="entry name" value="HTH_18"/>
    <property type="match status" value="1"/>
</dbReference>
<dbReference type="Proteomes" id="UP000284841">
    <property type="component" value="Unassembled WGS sequence"/>
</dbReference>
<reference evidence="5 6" key="1">
    <citation type="submission" date="2018-08" db="EMBL/GenBank/DDBJ databases">
        <title>A genome reference for cultivated species of the human gut microbiota.</title>
        <authorList>
            <person name="Zou Y."/>
            <person name="Xue W."/>
            <person name="Luo G."/>
        </authorList>
    </citation>
    <scope>NUCLEOTIDE SEQUENCE [LARGE SCALE GENOMIC DNA]</scope>
    <source>
        <strain evidence="5 6">AM07-24</strain>
    </source>
</reference>
<gene>
    <name evidence="5" type="ORF">DW099_00880</name>
</gene>
<sequence length="323" mass="37011">MNAMTAPKYRVISGGKAAAPEVLADYKRRYRFGTGAESGIMEVFSVLPGVELIYDDFSMKEQPNAVEVEGNLLKINYCHQGRQECRWVCNDYLYLGPGDLCITRMENDEPPLTFPTERYRGIAVVLDLDVLQEEPLPILGNYMTGLADKFCPGHHFFTMRANAHISHIFSELYDIPEEVRAEYFQIKVLELLMFLWLVNPDKERRIDKITRGQIEVIKEVKNRICEDLTREVTIEELSKEFCISPTALKNNFKIVYNTSVKKYLRKVRMERGAQLLRIGNTPVAEIAAQVGYANQSKFASAFKEQFGLSPVEYRKKCAHEGTE</sequence>
<keyword evidence="3" id="KW-0804">Transcription</keyword>
<name>A0A415E5Z3_9FIRM</name>
<dbReference type="PROSITE" id="PS00041">
    <property type="entry name" value="HTH_ARAC_FAMILY_1"/>
    <property type="match status" value="1"/>
</dbReference>
<evidence type="ECO:0000313" key="5">
    <source>
        <dbReference type="EMBL" id="RHJ89158.1"/>
    </source>
</evidence>
<dbReference type="PROSITE" id="PS01124">
    <property type="entry name" value="HTH_ARAC_FAMILY_2"/>
    <property type="match status" value="1"/>
</dbReference>
<dbReference type="InterPro" id="IPR018062">
    <property type="entry name" value="HTH_AraC-typ_CS"/>
</dbReference>
<comment type="caution">
    <text evidence="5">The sequence shown here is derived from an EMBL/GenBank/DDBJ whole genome shotgun (WGS) entry which is preliminary data.</text>
</comment>
<evidence type="ECO:0000256" key="2">
    <source>
        <dbReference type="ARBA" id="ARBA00023125"/>
    </source>
</evidence>
<protein>
    <submittedName>
        <fullName evidence="5">AraC family transcriptional regulator</fullName>
    </submittedName>
</protein>
<keyword evidence="6" id="KW-1185">Reference proteome</keyword>
<proteinExistence type="predicted"/>
<dbReference type="STRING" id="1776384.GCA_900086585_02451"/>
<keyword evidence="1" id="KW-0805">Transcription regulation</keyword>
<dbReference type="InterPro" id="IPR018060">
    <property type="entry name" value="HTH_AraC"/>
</dbReference>
<dbReference type="SUPFAM" id="SSF46689">
    <property type="entry name" value="Homeodomain-like"/>
    <property type="match status" value="1"/>
</dbReference>
<evidence type="ECO:0000313" key="6">
    <source>
        <dbReference type="Proteomes" id="UP000284841"/>
    </source>
</evidence>